<proteinExistence type="predicted"/>
<evidence type="ECO:0000256" key="1">
    <source>
        <dbReference type="ARBA" id="ARBA00023125"/>
    </source>
</evidence>
<dbReference type="SUPFAM" id="SSF46689">
    <property type="entry name" value="Homeodomain-like"/>
    <property type="match status" value="1"/>
</dbReference>
<dbReference type="InterPro" id="IPR041642">
    <property type="entry name" value="KstR_C"/>
</dbReference>
<dbReference type="PANTHER" id="PTHR43479">
    <property type="entry name" value="ACREF/ENVCD OPERON REPRESSOR-RELATED"/>
    <property type="match status" value="1"/>
</dbReference>
<evidence type="ECO:0000313" key="5">
    <source>
        <dbReference type="Proteomes" id="UP001592581"/>
    </source>
</evidence>
<accession>A0ABV6XK02</accession>
<dbReference type="Pfam" id="PF00440">
    <property type="entry name" value="TetR_N"/>
    <property type="match status" value="1"/>
</dbReference>
<sequence length="210" mass="23510">MPDELLYADATSMTAGQLARRQRIVEAVLDLLETTDLEKVGMREVAERSHVALGTTYRYFASKEHLLAAAWAEWHRRLTRQVLAETESEDRSRAGAEDRVVAYIQRQLRSFQRTPNFAKVVVFVSTCPDTATSEAIDELDVENEKVMRVLMGDIPEEYARPARVAIGSTLLGALTSWTTGRTTLIQARRGVEEVVRFVMRAIPAADPDAS</sequence>
<dbReference type="InterPro" id="IPR009057">
    <property type="entry name" value="Homeodomain-like_sf"/>
</dbReference>
<dbReference type="InterPro" id="IPR001647">
    <property type="entry name" value="HTH_TetR"/>
</dbReference>
<comment type="caution">
    <text evidence="4">The sequence shown here is derived from an EMBL/GenBank/DDBJ whole genome shotgun (WGS) entry which is preliminary data.</text>
</comment>
<keyword evidence="1 2" id="KW-0238">DNA-binding</keyword>
<dbReference type="PANTHER" id="PTHR43479:SF11">
    <property type="entry name" value="ACREF_ENVCD OPERON REPRESSOR-RELATED"/>
    <property type="match status" value="1"/>
</dbReference>
<protein>
    <submittedName>
        <fullName evidence="4">TetR/AcrR family transcriptional regulator</fullName>
    </submittedName>
</protein>
<evidence type="ECO:0000259" key="3">
    <source>
        <dbReference type="PROSITE" id="PS50977"/>
    </source>
</evidence>
<dbReference type="EMBL" id="JBEUKS010000003">
    <property type="protein sequence ID" value="MFC1438593.1"/>
    <property type="molecule type" value="Genomic_DNA"/>
</dbReference>
<dbReference type="Pfam" id="PF17925">
    <property type="entry name" value="TetR_C_20"/>
    <property type="match status" value="1"/>
</dbReference>
<dbReference type="RefSeq" id="WP_380564152.1">
    <property type="nucleotide sequence ID" value="NZ_JBEUKS010000003.1"/>
</dbReference>
<feature type="DNA-binding region" description="H-T-H motif" evidence="2">
    <location>
        <begin position="41"/>
        <end position="60"/>
    </location>
</feature>
<dbReference type="InterPro" id="IPR050624">
    <property type="entry name" value="HTH-type_Tx_Regulator"/>
</dbReference>
<dbReference type="Gene3D" id="1.10.357.10">
    <property type="entry name" value="Tetracycline Repressor, domain 2"/>
    <property type="match status" value="1"/>
</dbReference>
<organism evidence="4 5">
    <name type="scientific">Streptacidiphilus jeojiensis</name>
    <dbReference type="NCBI Taxonomy" id="3229225"/>
    <lineage>
        <taxon>Bacteria</taxon>
        <taxon>Bacillati</taxon>
        <taxon>Actinomycetota</taxon>
        <taxon>Actinomycetes</taxon>
        <taxon>Kitasatosporales</taxon>
        <taxon>Streptomycetaceae</taxon>
        <taxon>Streptacidiphilus</taxon>
    </lineage>
</organism>
<dbReference type="PROSITE" id="PS50977">
    <property type="entry name" value="HTH_TETR_2"/>
    <property type="match status" value="1"/>
</dbReference>
<name>A0ABV6XK02_9ACTN</name>
<keyword evidence="5" id="KW-1185">Reference proteome</keyword>
<evidence type="ECO:0000256" key="2">
    <source>
        <dbReference type="PROSITE-ProRule" id="PRU00335"/>
    </source>
</evidence>
<feature type="domain" description="HTH tetR-type" evidence="3">
    <location>
        <begin position="18"/>
        <end position="78"/>
    </location>
</feature>
<evidence type="ECO:0000313" key="4">
    <source>
        <dbReference type="EMBL" id="MFC1438593.1"/>
    </source>
</evidence>
<dbReference type="Proteomes" id="UP001592581">
    <property type="component" value="Unassembled WGS sequence"/>
</dbReference>
<reference evidence="4 5" key="1">
    <citation type="submission" date="2024-06" db="EMBL/GenBank/DDBJ databases">
        <authorList>
            <person name="Lee S.D."/>
        </authorList>
    </citation>
    <scope>NUCLEOTIDE SEQUENCE [LARGE SCALE GENOMIC DNA]</scope>
    <source>
        <strain evidence="4 5">N1-10</strain>
    </source>
</reference>
<gene>
    <name evidence="4" type="ORF">ABUW04_10020</name>
</gene>